<dbReference type="InterPro" id="IPR022791">
    <property type="entry name" value="L-PG_synthase/AglD"/>
</dbReference>
<evidence type="ECO:0000256" key="2">
    <source>
        <dbReference type="ARBA" id="ARBA00022475"/>
    </source>
</evidence>
<proteinExistence type="predicted"/>
<feature type="transmembrane region" description="Helical" evidence="6">
    <location>
        <begin position="239"/>
        <end position="262"/>
    </location>
</feature>
<dbReference type="GO" id="GO:0005886">
    <property type="term" value="C:plasma membrane"/>
    <property type="evidence" value="ECO:0007669"/>
    <property type="project" value="UniProtKB-SubCell"/>
</dbReference>
<dbReference type="RefSeq" id="WP_093361348.1">
    <property type="nucleotide sequence ID" value="NZ_FOLG01000008.1"/>
</dbReference>
<feature type="transmembrane region" description="Helical" evidence="6">
    <location>
        <begin position="158"/>
        <end position="178"/>
    </location>
</feature>
<dbReference type="EMBL" id="FOLG01000008">
    <property type="protein sequence ID" value="SFC73294.1"/>
    <property type="molecule type" value="Genomic_DNA"/>
</dbReference>
<sequence length="321" mass="32973">MNRLPTLKRVLSVGQLLIAPILVVLVWRAVDGRAALRLIASADGGWLLAAVAALTVQTWLSAQRWRFTATRLGQVLPFRRAVGEYYLAQFLNQTLPGGMGGDASRAYRARQSGGLLTSSQAVIFERVAGQAMLVIAMVVGLGWVAITHHGAILPTWTLGLVAVTGAVAAVVCVALRLAPALPGRLGRAGANLHRALGQAFGGRHAVTAQLLLSIGTTACNLLAFAFCARATGTALAPSAVMALVPLILLAMLIPASVSGWGFREGAAAALFPLAGASASAGLAASVAFGLVFLASVLPGALILYGGRTPLPVGIPEGRGRL</sequence>
<evidence type="ECO:0000256" key="4">
    <source>
        <dbReference type="ARBA" id="ARBA00022989"/>
    </source>
</evidence>
<protein>
    <submittedName>
        <fullName evidence="7">Uncharacterized membrane protein YbhN, UPF0104 family</fullName>
    </submittedName>
</protein>
<dbReference type="OrthoDB" id="9126302at2"/>
<evidence type="ECO:0000313" key="7">
    <source>
        <dbReference type="EMBL" id="SFC73294.1"/>
    </source>
</evidence>
<reference evidence="7 8" key="1">
    <citation type="submission" date="2016-10" db="EMBL/GenBank/DDBJ databases">
        <authorList>
            <person name="de Groot N.N."/>
        </authorList>
    </citation>
    <scope>NUCLEOTIDE SEQUENCE [LARGE SCALE GENOMIC DNA]</scope>
    <source>
        <strain evidence="7 8">DSM 19548</strain>
    </source>
</reference>
<accession>A0A1I1LJJ7</accession>
<keyword evidence="5 6" id="KW-0472">Membrane</keyword>
<keyword evidence="8" id="KW-1185">Reference proteome</keyword>
<dbReference type="AlphaFoldDB" id="A0A1I1LJJ7"/>
<dbReference type="Proteomes" id="UP000198728">
    <property type="component" value="Unassembled WGS sequence"/>
</dbReference>
<evidence type="ECO:0000256" key="1">
    <source>
        <dbReference type="ARBA" id="ARBA00004651"/>
    </source>
</evidence>
<dbReference type="STRING" id="441112.SAMN04488094_108160"/>
<evidence type="ECO:0000256" key="6">
    <source>
        <dbReference type="SAM" id="Phobius"/>
    </source>
</evidence>
<comment type="subcellular location">
    <subcellularLocation>
        <location evidence="1">Cell membrane</location>
        <topology evidence="1">Multi-pass membrane protein</topology>
    </subcellularLocation>
</comment>
<keyword evidence="4 6" id="KW-1133">Transmembrane helix</keyword>
<dbReference type="PANTHER" id="PTHR40277:SF1">
    <property type="entry name" value="BLL5419 PROTEIN"/>
    <property type="match status" value="1"/>
</dbReference>
<dbReference type="PANTHER" id="PTHR40277">
    <property type="entry name" value="BLL5419 PROTEIN"/>
    <property type="match status" value="1"/>
</dbReference>
<dbReference type="Pfam" id="PF03706">
    <property type="entry name" value="LPG_synthase_TM"/>
    <property type="match status" value="1"/>
</dbReference>
<gene>
    <name evidence="7" type="ORF">SAMN04488094_108160</name>
</gene>
<name>A0A1I1LJJ7_9RHOB</name>
<evidence type="ECO:0000256" key="5">
    <source>
        <dbReference type="ARBA" id="ARBA00023136"/>
    </source>
</evidence>
<feature type="transmembrane region" description="Helical" evidence="6">
    <location>
        <begin position="127"/>
        <end position="146"/>
    </location>
</feature>
<evidence type="ECO:0000313" key="8">
    <source>
        <dbReference type="Proteomes" id="UP000198728"/>
    </source>
</evidence>
<evidence type="ECO:0000256" key="3">
    <source>
        <dbReference type="ARBA" id="ARBA00022692"/>
    </source>
</evidence>
<organism evidence="7 8">
    <name type="scientific">Tropicimonas isoalkanivorans</name>
    <dbReference type="NCBI Taxonomy" id="441112"/>
    <lineage>
        <taxon>Bacteria</taxon>
        <taxon>Pseudomonadati</taxon>
        <taxon>Pseudomonadota</taxon>
        <taxon>Alphaproteobacteria</taxon>
        <taxon>Rhodobacterales</taxon>
        <taxon>Roseobacteraceae</taxon>
        <taxon>Tropicimonas</taxon>
    </lineage>
</organism>
<keyword evidence="3 6" id="KW-0812">Transmembrane</keyword>
<feature type="transmembrane region" description="Helical" evidence="6">
    <location>
        <begin position="44"/>
        <end position="62"/>
    </location>
</feature>
<feature type="transmembrane region" description="Helical" evidence="6">
    <location>
        <begin position="282"/>
        <end position="304"/>
    </location>
</feature>
<keyword evidence="2" id="KW-1003">Cell membrane</keyword>